<gene>
    <name evidence="1" type="ORF">CMQ_1231</name>
</gene>
<reference evidence="1 2" key="1">
    <citation type="journal article" date="2011" name="Proc. Natl. Acad. Sci. U.S.A.">
        <title>Genome and transcriptome analyses of the mountain pine beetle-fungal symbiont Grosmannia clavigera, a lodgepole pine pathogen.</title>
        <authorList>
            <person name="DiGuistini S."/>
            <person name="Wang Y."/>
            <person name="Liao N.Y."/>
            <person name="Taylor G."/>
            <person name="Tanguay P."/>
            <person name="Feau N."/>
            <person name="Henrissat B."/>
            <person name="Chan S.K."/>
            <person name="Hesse-Orce U."/>
            <person name="Alamouti S.M."/>
            <person name="Tsui C.K.M."/>
            <person name="Docking R.T."/>
            <person name="Levasseur A."/>
            <person name="Haridas S."/>
            <person name="Robertson G."/>
            <person name="Birol I."/>
            <person name="Holt R.A."/>
            <person name="Marra M.A."/>
            <person name="Hamelin R.C."/>
            <person name="Hirst M."/>
            <person name="Jones S.J.M."/>
            <person name="Bohlmann J."/>
            <person name="Breuil C."/>
        </authorList>
    </citation>
    <scope>NUCLEOTIDE SEQUENCE [LARGE SCALE GENOMIC DNA]</scope>
    <source>
        <strain evidence="2">kw1407 / UAMH 11150</strain>
    </source>
</reference>
<dbReference type="RefSeq" id="XP_014173785.1">
    <property type="nucleotide sequence ID" value="XM_014318310.1"/>
</dbReference>
<dbReference type="OrthoDB" id="5153521at2759"/>
<dbReference type="InParanoid" id="F0XFL8"/>
<dbReference type="HOGENOM" id="CLU_092479_0_0_1"/>
<sequence length="233" mass="25991">MAAFETFPVQFERDLRSAHKDHKRQKDAATKWAYGSRALPGNRVDAFTDEVFDGTGAKATKFRPRHKWSDIRHSSVKPNPNIVKYSRNSANWLLPASRVRVSTNAYQEIRDASRSDLIWSPTQRSAKSFGITVNSSISPDVGCSSGFLYSFDNTDSPPPVMTLDLFVKPNVRATEMLVEKEYEVIDRNGDSLKGRKARQVLRKAAASGASRTAPVAATPNLIEVVDEEDFELV</sequence>
<dbReference type="eggNOG" id="ENOG502SF0B">
    <property type="taxonomic scope" value="Eukaryota"/>
</dbReference>
<accession>F0XFL8</accession>
<keyword evidence="2" id="KW-1185">Reference proteome</keyword>
<dbReference type="GeneID" id="25974087"/>
<evidence type="ECO:0000313" key="1">
    <source>
        <dbReference type="EMBL" id="EFX04303.1"/>
    </source>
</evidence>
<dbReference type="AlphaFoldDB" id="F0XFL8"/>
<dbReference type="Proteomes" id="UP000007796">
    <property type="component" value="Unassembled WGS sequence"/>
</dbReference>
<dbReference type="EMBL" id="GL629765">
    <property type="protein sequence ID" value="EFX04303.1"/>
    <property type="molecule type" value="Genomic_DNA"/>
</dbReference>
<organism evidence="2">
    <name type="scientific">Grosmannia clavigera (strain kw1407 / UAMH 11150)</name>
    <name type="common">Blue stain fungus</name>
    <name type="synonym">Graphiocladiella clavigera</name>
    <dbReference type="NCBI Taxonomy" id="655863"/>
    <lineage>
        <taxon>Eukaryota</taxon>
        <taxon>Fungi</taxon>
        <taxon>Dikarya</taxon>
        <taxon>Ascomycota</taxon>
        <taxon>Pezizomycotina</taxon>
        <taxon>Sordariomycetes</taxon>
        <taxon>Sordariomycetidae</taxon>
        <taxon>Ophiostomatales</taxon>
        <taxon>Ophiostomataceae</taxon>
        <taxon>Leptographium</taxon>
    </lineage>
</organism>
<name>F0XFL8_GROCL</name>
<evidence type="ECO:0000313" key="2">
    <source>
        <dbReference type="Proteomes" id="UP000007796"/>
    </source>
</evidence>
<proteinExistence type="predicted"/>
<protein>
    <submittedName>
        <fullName evidence="1">Uncharacterized protein</fullName>
    </submittedName>
</protein>